<dbReference type="AlphaFoldDB" id="A0A645D1P7"/>
<name>A0A645D1P7_9ZZZZ</name>
<reference evidence="1" key="1">
    <citation type="submission" date="2019-08" db="EMBL/GenBank/DDBJ databases">
        <authorList>
            <person name="Kucharzyk K."/>
            <person name="Murdoch R.W."/>
            <person name="Higgins S."/>
            <person name="Loffler F."/>
        </authorList>
    </citation>
    <scope>NUCLEOTIDE SEQUENCE</scope>
</reference>
<dbReference type="EMBL" id="VSSQ01032047">
    <property type="protein sequence ID" value="MPM83184.1"/>
    <property type="molecule type" value="Genomic_DNA"/>
</dbReference>
<organism evidence="1">
    <name type="scientific">bioreactor metagenome</name>
    <dbReference type="NCBI Taxonomy" id="1076179"/>
    <lineage>
        <taxon>unclassified sequences</taxon>
        <taxon>metagenomes</taxon>
        <taxon>ecological metagenomes</taxon>
    </lineage>
</organism>
<sequence length="161" mass="18171">MSIFVEFHPYSITVNIDLLDFYSIACAEIKHITGLEGVFVIAVKNKLKELASVSRLERNIWFSKEADNIICAPVIIHIIHIFIFIGNFCNRSIINKTTFSNYISTYIGNTQGFRSNIIIEVIVEPCKVSCTPILIIDTRCNLSSDLIGSWICNLLEGIEPE</sequence>
<proteinExistence type="predicted"/>
<gene>
    <name evidence="1" type="ORF">SDC9_130247</name>
</gene>
<comment type="caution">
    <text evidence="1">The sequence shown here is derived from an EMBL/GenBank/DDBJ whole genome shotgun (WGS) entry which is preliminary data.</text>
</comment>
<evidence type="ECO:0000313" key="1">
    <source>
        <dbReference type="EMBL" id="MPM83184.1"/>
    </source>
</evidence>
<accession>A0A645D1P7</accession>
<protein>
    <submittedName>
        <fullName evidence="1">Uncharacterized protein</fullName>
    </submittedName>
</protein>